<protein>
    <submittedName>
        <fullName evidence="1">Uncharacterized protein</fullName>
    </submittedName>
</protein>
<proteinExistence type="predicted"/>
<evidence type="ECO:0000313" key="2">
    <source>
        <dbReference type="Proteomes" id="UP001220610"/>
    </source>
</evidence>
<accession>A0AAJ6BGB9</accession>
<reference evidence="1" key="1">
    <citation type="submission" date="2023-03" db="EMBL/GenBank/DDBJ databases">
        <title>Andean soil-derived lignocellulolytic bacterial consortium as a source of novel taxa and putative plastic-active enzymes.</title>
        <authorList>
            <person name="Diaz-Garcia L."/>
            <person name="Chuvochina M."/>
            <person name="Feuerriegel G."/>
            <person name="Bunk B."/>
            <person name="Sproer C."/>
            <person name="Streit W.R."/>
            <person name="Rodriguez L.M."/>
            <person name="Overmann J."/>
            <person name="Jimenez D.J."/>
        </authorList>
    </citation>
    <scope>NUCLEOTIDE SEQUENCE</scope>
    <source>
        <strain evidence="1">MAG 7</strain>
    </source>
</reference>
<dbReference type="AlphaFoldDB" id="A0AAJ6BGB9"/>
<dbReference type="EMBL" id="CP119311">
    <property type="protein sequence ID" value="WEK33966.1"/>
    <property type="molecule type" value="Genomic_DNA"/>
</dbReference>
<sequence>MARIKLPHGCSCSQPTVYPKNYSKPSANMEVSWYIHYRFFDPSFACKYPDGKLVIKTETVDILNEQAAGVTYFQKHSIFEIAQLEKKKAAA</sequence>
<gene>
    <name evidence="1" type="ORF">P0Y53_15870</name>
</gene>
<dbReference type="Proteomes" id="UP001220610">
    <property type="component" value="Chromosome"/>
</dbReference>
<organism evidence="1 2">
    <name type="scientific">Candidatus Pseudobacter hemicellulosilyticus</name>
    <dbReference type="NCBI Taxonomy" id="3121375"/>
    <lineage>
        <taxon>Bacteria</taxon>
        <taxon>Pseudomonadati</taxon>
        <taxon>Bacteroidota</taxon>
        <taxon>Chitinophagia</taxon>
        <taxon>Chitinophagales</taxon>
        <taxon>Chitinophagaceae</taxon>
        <taxon>Pseudobacter</taxon>
    </lineage>
</organism>
<name>A0AAJ6BGB9_9BACT</name>
<evidence type="ECO:0000313" key="1">
    <source>
        <dbReference type="EMBL" id="WEK33966.1"/>
    </source>
</evidence>